<feature type="signal peptide" evidence="11">
    <location>
        <begin position="1"/>
        <end position="20"/>
    </location>
</feature>
<evidence type="ECO:0000256" key="7">
    <source>
        <dbReference type="ARBA" id="ARBA00023180"/>
    </source>
</evidence>
<evidence type="ECO:0000259" key="12">
    <source>
        <dbReference type="Pfam" id="PF01055"/>
    </source>
</evidence>
<dbReference type="InterPro" id="IPR000322">
    <property type="entry name" value="Glyco_hydro_31_TIM"/>
</dbReference>
<dbReference type="CDD" id="cd14752">
    <property type="entry name" value="GH31_N"/>
    <property type="match status" value="1"/>
</dbReference>
<evidence type="ECO:0000256" key="1">
    <source>
        <dbReference type="ARBA" id="ARBA00004240"/>
    </source>
</evidence>
<dbReference type="Pfam" id="PF13802">
    <property type="entry name" value="Gal_mutarotas_2"/>
    <property type="match status" value="1"/>
</dbReference>
<feature type="domain" description="Glycoside hydrolase family 31 TIM barrel" evidence="12">
    <location>
        <begin position="330"/>
        <end position="429"/>
    </location>
</feature>
<name>A0ABQ7GJC1_DUNSA</name>
<keyword evidence="15" id="KW-1185">Reference proteome</keyword>
<sequence length="432" mass="48196">MRTVLLLVAITLLWNGGVQAFKDKEFKTCKDAGFCRRNRGVSFKAYRIEPSSVQAAGPSVSGVLVNDKAPGGSKAFAWSLVAHAGGFARLQVDESPSVGRYRINDILEADAQAAKADWHQLGGDARGSIFASGRLSVAITYEPFRMAFSIDGKPAVNLNSRDMFQFEHRRSKEVSPPETCDGCWEETFLSHRDSKPYGPEAISLDISFPGFDHVYGIPEHAASHALKTTAQLGGEPYRLYNLDVFEYALDHPFGLYGSIPLMLAHRVGLTTGVFWLNAAEMYVDLVKESGGMASQWIAESATYNPGTASRDLPRLCAQVGIMDVLKWGSKCRWNYKDEADVTGVSARFDDNEMPMDVMWLDLDHTNGKRYMTWDQKHFPTPHLMQEDLGARGRKLVTIIDPHVKRERSYPMFTEAEAQGFYVKNRDGRDFDA</sequence>
<dbReference type="Proteomes" id="UP000815325">
    <property type="component" value="Unassembled WGS sequence"/>
</dbReference>
<feature type="domain" description="Glycoside hydrolase family 31 N-terminal" evidence="13">
    <location>
        <begin position="103"/>
        <end position="284"/>
    </location>
</feature>
<feature type="chain" id="PRO_5046024844" description="Glucosidase II subunit alpha" evidence="11">
    <location>
        <begin position="21"/>
        <end position="432"/>
    </location>
</feature>
<dbReference type="EMBL" id="MU069742">
    <property type="protein sequence ID" value="KAF5834710.1"/>
    <property type="molecule type" value="Genomic_DNA"/>
</dbReference>
<dbReference type="PANTHER" id="PTHR22762:SF54">
    <property type="entry name" value="BCDNA.GH04962"/>
    <property type="match status" value="1"/>
</dbReference>
<evidence type="ECO:0000256" key="2">
    <source>
        <dbReference type="ARBA" id="ARBA00004833"/>
    </source>
</evidence>
<comment type="pathway">
    <text evidence="2">Glycan metabolism; N-glycan metabolism.</text>
</comment>
<dbReference type="PANTHER" id="PTHR22762">
    <property type="entry name" value="ALPHA-GLUCOSIDASE"/>
    <property type="match status" value="1"/>
</dbReference>
<dbReference type="InterPro" id="IPR025887">
    <property type="entry name" value="Glyco_hydro_31_N_dom"/>
</dbReference>
<evidence type="ECO:0000256" key="4">
    <source>
        <dbReference type="ARBA" id="ARBA00022729"/>
    </source>
</evidence>
<dbReference type="Gene3D" id="2.60.40.1760">
    <property type="entry name" value="glycosyl hydrolase (family 31)"/>
    <property type="match status" value="1"/>
</dbReference>
<keyword evidence="5 10" id="KW-0378">Hydrolase</keyword>
<evidence type="ECO:0000256" key="8">
    <source>
        <dbReference type="ARBA" id="ARBA00023295"/>
    </source>
</evidence>
<dbReference type="InterPro" id="IPR017853">
    <property type="entry name" value="GH"/>
</dbReference>
<comment type="caution">
    <text evidence="14">The sequence shown here is derived from an EMBL/GenBank/DDBJ whole genome shotgun (WGS) entry which is preliminary data.</text>
</comment>
<comment type="similarity">
    <text evidence="3 10">Belongs to the glycosyl hydrolase 31 family.</text>
</comment>
<evidence type="ECO:0000313" key="15">
    <source>
        <dbReference type="Proteomes" id="UP000815325"/>
    </source>
</evidence>
<dbReference type="SUPFAM" id="SSF51445">
    <property type="entry name" value="(Trans)glycosidases"/>
    <property type="match status" value="1"/>
</dbReference>
<keyword evidence="6" id="KW-0256">Endoplasmic reticulum</keyword>
<accession>A0ABQ7GJC1</accession>
<keyword evidence="4 11" id="KW-0732">Signal</keyword>
<dbReference type="SUPFAM" id="SSF74650">
    <property type="entry name" value="Galactose mutarotase-like"/>
    <property type="match status" value="1"/>
</dbReference>
<keyword evidence="7" id="KW-0325">Glycoprotein</keyword>
<gene>
    <name evidence="14" type="ORF">DUNSADRAFT_8535</name>
</gene>
<keyword evidence="8 10" id="KW-0326">Glycosidase</keyword>
<dbReference type="InterPro" id="IPR011013">
    <property type="entry name" value="Gal_mutarotase_sf_dom"/>
</dbReference>
<comment type="subcellular location">
    <subcellularLocation>
        <location evidence="1">Endoplasmic reticulum</location>
    </subcellularLocation>
</comment>
<dbReference type="GO" id="GO:0016787">
    <property type="term" value="F:hydrolase activity"/>
    <property type="evidence" value="ECO:0007669"/>
    <property type="project" value="UniProtKB-KW"/>
</dbReference>
<evidence type="ECO:0000256" key="9">
    <source>
        <dbReference type="ARBA" id="ARBA00042895"/>
    </source>
</evidence>
<dbReference type="Gene3D" id="3.20.20.80">
    <property type="entry name" value="Glycosidases"/>
    <property type="match status" value="1"/>
</dbReference>
<evidence type="ECO:0000256" key="10">
    <source>
        <dbReference type="RuleBase" id="RU361185"/>
    </source>
</evidence>
<protein>
    <recommendedName>
        <fullName evidence="9">Glucosidase II subunit alpha</fullName>
    </recommendedName>
</protein>
<proteinExistence type="inferred from homology"/>
<evidence type="ECO:0000313" key="14">
    <source>
        <dbReference type="EMBL" id="KAF5834710.1"/>
    </source>
</evidence>
<evidence type="ECO:0000256" key="6">
    <source>
        <dbReference type="ARBA" id="ARBA00022824"/>
    </source>
</evidence>
<organism evidence="14 15">
    <name type="scientific">Dunaliella salina</name>
    <name type="common">Green alga</name>
    <name type="synonym">Protococcus salinus</name>
    <dbReference type="NCBI Taxonomy" id="3046"/>
    <lineage>
        <taxon>Eukaryota</taxon>
        <taxon>Viridiplantae</taxon>
        <taxon>Chlorophyta</taxon>
        <taxon>core chlorophytes</taxon>
        <taxon>Chlorophyceae</taxon>
        <taxon>CS clade</taxon>
        <taxon>Chlamydomonadales</taxon>
        <taxon>Dunaliellaceae</taxon>
        <taxon>Dunaliella</taxon>
    </lineage>
</organism>
<dbReference type="Pfam" id="PF01055">
    <property type="entry name" value="Glyco_hydro_31_2nd"/>
    <property type="match status" value="1"/>
</dbReference>
<evidence type="ECO:0000256" key="5">
    <source>
        <dbReference type="ARBA" id="ARBA00022801"/>
    </source>
</evidence>
<reference evidence="14" key="1">
    <citation type="submission" date="2017-08" db="EMBL/GenBank/DDBJ databases">
        <authorList>
            <person name="Polle J.E."/>
            <person name="Barry K."/>
            <person name="Cushman J."/>
            <person name="Schmutz J."/>
            <person name="Tran D."/>
            <person name="Hathwaick L.T."/>
            <person name="Yim W.C."/>
            <person name="Jenkins J."/>
            <person name="Mckie-Krisberg Z.M."/>
            <person name="Prochnik S."/>
            <person name="Lindquist E."/>
            <person name="Dockter R.B."/>
            <person name="Adam C."/>
            <person name="Molina H."/>
            <person name="Bunkerborg J."/>
            <person name="Jin E."/>
            <person name="Buchheim M."/>
            <person name="Magnuson J."/>
        </authorList>
    </citation>
    <scope>NUCLEOTIDE SEQUENCE</scope>
    <source>
        <strain evidence="14">CCAP 19/18</strain>
    </source>
</reference>
<evidence type="ECO:0000259" key="13">
    <source>
        <dbReference type="Pfam" id="PF13802"/>
    </source>
</evidence>
<evidence type="ECO:0000256" key="11">
    <source>
        <dbReference type="SAM" id="SignalP"/>
    </source>
</evidence>
<evidence type="ECO:0000256" key="3">
    <source>
        <dbReference type="ARBA" id="ARBA00007806"/>
    </source>
</evidence>